<dbReference type="NCBIfam" id="TIGR03899">
    <property type="entry name" value="TIGR03899 family protein"/>
    <property type="match status" value="1"/>
</dbReference>
<dbReference type="EMBL" id="JAOWKX010000014">
    <property type="protein sequence ID" value="MCV2886634.1"/>
    <property type="molecule type" value="Genomic_DNA"/>
</dbReference>
<name>A0ABT3ADA0_9ALTE</name>
<feature type="region of interest" description="Disordered" evidence="1">
    <location>
        <begin position="1"/>
        <end position="26"/>
    </location>
</feature>
<dbReference type="Proteomes" id="UP001652504">
    <property type="component" value="Unassembled WGS sequence"/>
</dbReference>
<organism evidence="2 3">
    <name type="scientific">Fluctibacter corallii</name>
    <dbReference type="NCBI Taxonomy" id="2984329"/>
    <lineage>
        <taxon>Bacteria</taxon>
        <taxon>Pseudomonadati</taxon>
        <taxon>Pseudomonadota</taxon>
        <taxon>Gammaproteobacteria</taxon>
        <taxon>Alteromonadales</taxon>
        <taxon>Alteromonadaceae</taxon>
        <taxon>Fluctibacter</taxon>
    </lineage>
</organism>
<evidence type="ECO:0000313" key="2">
    <source>
        <dbReference type="EMBL" id="MCV2886634.1"/>
    </source>
</evidence>
<evidence type="ECO:0000313" key="3">
    <source>
        <dbReference type="Proteomes" id="UP001652504"/>
    </source>
</evidence>
<gene>
    <name evidence="2" type="ORF">OE749_18215</name>
</gene>
<accession>A0ABT3ADA0</accession>
<dbReference type="Pfam" id="PF10987">
    <property type="entry name" value="DUF2806"/>
    <property type="match status" value="1"/>
</dbReference>
<comment type="caution">
    <text evidence="2">The sequence shown here is derived from an EMBL/GenBank/DDBJ whole genome shotgun (WGS) entry which is preliminary data.</text>
</comment>
<feature type="compositionally biased region" description="Polar residues" evidence="1">
    <location>
        <begin position="1"/>
        <end position="16"/>
    </location>
</feature>
<evidence type="ECO:0000256" key="1">
    <source>
        <dbReference type="SAM" id="MobiDB-lite"/>
    </source>
</evidence>
<protein>
    <submittedName>
        <fullName evidence="2">TIGR03899 family protein</fullName>
    </submittedName>
</protein>
<reference evidence="2 3" key="1">
    <citation type="submission" date="2022-10" db="EMBL/GenBank/DDBJ databases">
        <title>Aestuariibacter sp. AA17 isolated from Montipora capitata coral fragment.</title>
        <authorList>
            <person name="Emsley S.A."/>
            <person name="Pfannmuller K.M."/>
            <person name="Loughran R.M."/>
            <person name="Shlafstein M."/>
            <person name="Papke E."/>
            <person name="Saw J.H."/>
            <person name="Ushijima B."/>
            <person name="Videau P."/>
        </authorList>
    </citation>
    <scope>NUCLEOTIDE SEQUENCE [LARGE SCALE GENOMIC DNA]</scope>
    <source>
        <strain evidence="2 3">AA17</strain>
    </source>
</reference>
<proteinExistence type="predicted"/>
<dbReference type="RefSeq" id="WP_263713925.1">
    <property type="nucleotide sequence ID" value="NZ_JAOWKX010000014.1"/>
</dbReference>
<dbReference type="InterPro" id="IPR021254">
    <property type="entry name" value="DUF2806"/>
</dbReference>
<keyword evidence="3" id="KW-1185">Reference proteome</keyword>
<sequence>MKIDQPTSMPVATVSSPKRKRKVNAKNIADVTPASANESNSLRALMSQWIAKAGISQRELGSIEQSPLKRLARHQQINAQRKLFNLEKVFSLAMDYCLSGNGDGNIDADWFFSFVDLAENVNSAAMQDLWAKIFAVEMSKPGSFSLRTLRTLKSMTQHDAKVIRLASSLACVKRGDAYPKIIQGFQTPPTLLGFFGGPNLKQLNLAEFGLSYPSLLALMDMGIIFSSEIESAENLPDKRTQWRLGNDTFHLSPLGKGQTLQYYKFTATGAELFRLFQSDANVRYLEGLKTLLKQGYELT</sequence>